<gene>
    <name evidence="1" type="ORF">FIBSPDRAFT_392275</name>
</gene>
<sequence length="152" mass="17223">MLCQGCTRIHRGSNVNVTNDWKITRCIWPLLWSKSLFSCRGRASLCGSNWPIQTQPLPAKLRHSLRSQESVYVVQQAIIPATVTCLVSAEELNLCQAHRDHLVAHRSGIHLAEVLAVANQPCFWWFVSECLFVARTTELVTRHVVHMYTNAS</sequence>
<organism evidence="1 2">
    <name type="scientific">Athelia psychrophila</name>
    <dbReference type="NCBI Taxonomy" id="1759441"/>
    <lineage>
        <taxon>Eukaryota</taxon>
        <taxon>Fungi</taxon>
        <taxon>Dikarya</taxon>
        <taxon>Basidiomycota</taxon>
        <taxon>Agaricomycotina</taxon>
        <taxon>Agaricomycetes</taxon>
        <taxon>Agaricomycetidae</taxon>
        <taxon>Atheliales</taxon>
        <taxon>Atheliaceae</taxon>
        <taxon>Athelia</taxon>
    </lineage>
</organism>
<dbReference type="EMBL" id="KV417905">
    <property type="protein sequence ID" value="KZP04621.1"/>
    <property type="molecule type" value="Genomic_DNA"/>
</dbReference>
<dbReference type="AlphaFoldDB" id="A0A167V4A0"/>
<keyword evidence="2" id="KW-1185">Reference proteome</keyword>
<proteinExistence type="predicted"/>
<name>A0A167V4A0_9AGAM</name>
<reference evidence="1 2" key="1">
    <citation type="journal article" date="2016" name="Mol. Biol. Evol.">
        <title>Comparative Genomics of Early-Diverging Mushroom-Forming Fungi Provides Insights into the Origins of Lignocellulose Decay Capabilities.</title>
        <authorList>
            <person name="Nagy L.G."/>
            <person name="Riley R."/>
            <person name="Tritt A."/>
            <person name="Adam C."/>
            <person name="Daum C."/>
            <person name="Floudas D."/>
            <person name="Sun H."/>
            <person name="Yadav J.S."/>
            <person name="Pangilinan J."/>
            <person name="Larsson K.H."/>
            <person name="Matsuura K."/>
            <person name="Barry K."/>
            <person name="Labutti K."/>
            <person name="Kuo R."/>
            <person name="Ohm R.A."/>
            <person name="Bhattacharya S.S."/>
            <person name="Shirouzu T."/>
            <person name="Yoshinaga Y."/>
            <person name="Martin F.M."/>
            <person name="Grigoriev I.V."/>
            <person name="Hibbett D.S."/>
        </authorList>
    </citation>
    <scope>NUCLEOTIDE SEQUENCE [LARGE SCALE GENOMIC DNA]</scope>
    <source>
        <strain evidence="1 2">CBS 109695</strain>
    </source>
</reference>
<dbReference type="Proteomes" id="UP000076532">
    <property type="component" value="Unassembled WGS sequence"/>
</dbReference>
<protein>
    <submittedName>
        <fullName evidence="1">Uncharacterized protein</fullName>
    </submittedName>
</protein>
<evidence type="ECO:0000313" key="2">
    <source>
        <dbReference type="Proteomes" id="UP000076532"/>
    </source>
</evidence>
<accession>A0A167V4A0</accession>
<evidence type="ECO:0000313" key="1">
    <source>
        <dbReference type="EMBL" id="KZP04621.1"/>
    </source>
</evidence>